<evidence type="ECO:0000256" key="1">
    <source>
        <dbReference type="SAM" id="Phobius"/>
    </source>
</evidence>
<organism evidence="2 3">
    <name type="scientific">Ruminococcus gauvreauii</name>
    <dbReference type="NCBI Taxonomy" id="438033"/>
    <lineage>
        <taxon>Bacteria</taxon>
        <taxon>Bacillati</taxon>
        <taxon>Bacillota</taxon>
        <taxon>Clostridia</taxon>
        <taxon>Eubacteriales</taxon>
        <taxon>Oscillospiraceae</taxon>
        <taxon>Ruminococcus</taxon>
    </lineage>
</organism>
<feature type="transmembrane region" description="Helical" evidence="1">
    <location>
        <begin position="111"/>
        <end position="137"/>
    </location>
</feature>
<evidence type="ECO:0000313" key="3">
    <source>
        <dbReference type="Proteomes" id="UP001060164"/>
    </source>
</evidence>
<dbReference type="RefSeq" id="WP_028528027.1">
    <property type="nucleotide sequence ID" value="NZ_CABLBR010000006.1"/>
</dbReference>
<proteinExistence type="predicted"/>
<dbReference type="EMBL" id="CP102290">
    <property type="protein sequence ID" value="UWP59419.1"/>
    <property type="molecule type" value="Genomic_DNA"/>
</dbReference>
<gene>
    <name evidence="2" type="ORF">NQ502_19005</name>
</gene>
<feature type="transmembrane region" description="Helical" evidence="1">
    <location>
        <begin position="72"/>
        <end position="91"/>
    </location>
</feature>
<keyword evidence="1" id="KW-1133">Transmembrane helix</keyword>
<feature type="transmembrane region" description="Helical" evidence="1">
    <location>
        <begin position="6"/>
        <end position="25"/>
    </location>
</feature>
<evidence type="ECO:0000313" key="2">
    <source>
        <dbReference type="EMBL" id="UWP59419.1"/>
    </source>
</evidence>
<feature type="transmembrane region" description="Helical" evidence="1">
    <location>
        <begin position="37"/>
        <end position="57"/>
    </location>
</feature>
<protein>
    <submittedName>
        <fullName evidence="2">Uncharacterized protein</fullName>
    </submittedName>
</protein>
<dbReference type="Gene3D" id="6.20.350.10">
    <property type="match status" value="1"/>
</dbReference>
<sequence length="636" mass="72506">MNSIVIVLISWAVCIALFILGVYFLTKHAVWFERNSIKFFCIAIILGLGVYLFGYYFREGADFSDQHSSEFSAANLLSSVALSFVSTGRMFMMELDIGELGVIGDVLIYRVIYGFVLLLAVFSLAIVVLSVIGGGVLSNIRLQFLRLLGSRKKFFIICGYRREILTLIQDLRKQHPKNPILLLLKREELDQMEHSEIQAIMNLGCIRSTFKNNGSGISTISTYCFPKRKCPEPICLIAASTNTSENAETARIICGALTSQPDYPNRVQLHVLVSYEESEEMMSLACPPSCDLHWSDLEELASRLLLTEYPLWYFLKDTDFSKGCLPMEIRFAVMGYSPLSVWICRNLITEMQFKGCRLKLFWLDDGIEDKAASFKYMNPKISQVADIVCINALPFGNKFFTWLQENAASFHGVFCVYGDDSVNRRTAAAFRNLLPAFQVFYRVHTSTVFDQTAHGICFGTEEQLYSETILLQESLDRLAMAIHEYYGVFYGMSRREARESWQTASVFEKQSSRNLALHMPLKLFSIGYRLLDGTGESDFKEFAEKNPATIQNLAYGEHLRWSASFYVRGWQVGDELSLPSGKTKDLYSKRHACLVPWEELPAVSKQYNIDYQRLDEHFIRNMERIANIAGYCLTKL</sequence>
<dbReference type="Proteomes" id="UP001060164">
    <property type="component" value="Chromosome"/>
</dbReference>
<keyword evidence="1" id="KW-0812">Transmembrane</keyword>
<keyword evidence="3" id="KW-1185">Reference proteome</keyword>
<accession>A0ABY5VG97</accession>
<keyword evidence="1" id="KW-0472">Membrane</keyword>
<reference evidence="2" key="1">
    <citation type="journal article" date="2022" name="Cell">
        <title>Design, construction, and in vivo augmentation of a complex gut microbiome.</title>
        <authorList>
            <person name="Cheng A.G."/>
            <person name="Ho P.Y."/>
            <person name="Aranda-Diaz A."/>
            <person name="Jain S."/>
            <person name="Yu F.B."/>
            <person name="Meng X."/>
            <person name="Wang M."/>
            <person name="Iakiviak M."/>
            <person name="Nagashima K."/>
            <person name="Zhao A."/>
            <person name="Murugkar P."/>
            <person name="Patil A."/>
            <person name="Atabakhsh K."/>
            <person name="Weakley A."/>
            <person name="Yan J."/>
            <person name="Brumbaugh A.R."/>
            <person name="Higginbottom S."/>
            <person name="Dimas A."/>
            <person name="Shiver A.L."/>
            <person name="Deutschbauer A."/>
            <person name="Neff N."/>
            <person name="Sonnenburg J.L."/>
            <person name="Huang K.C."/>
            <person name="Fischbach M.A."/>
        </authorList>
    </citation>
    <scope>NUCLEOTIDE SEQUENCE</scope>
    <source>
        <strain evidence="2">DSM 19829</strain>
    </source>
</reference>
<name>A0ABY5VG97_9FIRM</name>